<protein>
    <recommendedName>
        <fullName evidence="2">Terminal beta-(1-&gt;2)-arabinofuranosyltransferase C-terminal domain-containing protein</fullName>
    </recommendedName>
</protein>
<evidence type="ECO:0000256" key="1">
    <source>
        <dbReference type="SAM" id="Phobius"/>
    </source>
</evidence>
<dbReference type="NCBIfam" id="NF041480">
    <property type="entry name" value="flag_mot_ctl_ZomB"/>
    <property type="match status" value="1"/>
</dbReference>
<feature type="transmembrane region" description="Helical" evidence="1">
    <location>
        <begin position="246"/>
        <end position="264"/>
    </location>
</feature>
<accession>A0A0B5DEQ7</accession>
<feature type="transmembrane region" description="Helical" evidence="1">
    <location>
        <begin position="71"/>
        <end position="94"/>
    </location>
</feature>
<evidence type="ECO:0000313" key="4">
    <source>
        <dbReference type="Proteomes" id="UP000031524"/>
    </source>
</evidence>
<dbReference type="Proteomes" id="UP000031524">
    <property type="component" value="Chromosome"/>
</dbReference>
<dbReference type="Pfam" id="PF26371">
    <property type="entry name" value="AftB_C"/>
    <property type="match status" value="1"/>
</dbReference>
<feature type="transmembrane region" description="Helical" evidence="1">
    <location>
        <begin position="320"/>
        <end position="339"/>
    </location>
</feature>
<keyword evidence="4" id="KW-1185">Reference proteome</keyword>
<evidence type="ECO:0000259" key="2">
    <source>
        <dbReference type="Pfam" id="PF26371"/>
    </source>
</evidence>
<dbReference type="InterPro" id="IPR058983">
    <property type="entry name" value="AftB_C"/>
</dbReference>
<dbReference type="AlphaFoldDB" id="A0A0B5DEQ7"/>
<dbReference type="HOGENOM" id="CLU_423257_0_0_11"/>
<keyword evidence="1" id="KW-0472">Membrane</keyword>
<proteinExistence type="predicted"/>
<dbReference type="InterPro" id="IPR048243">
    <property type="entry name" value="AftB-like"/>
</dbReference>
<evidence type="ECO:0000313" key="3">
    <source>
        <dbReference type="EMBL" id="AJE34254.1"/>
    </source>
</evidence>
<reference evidence="3 4" key="1">
    <citation type="submission" date="2013-04" db="EMBL/GenBank/DDBJ databases">
        <title>Complete genome sequence of Corynebacterium humireducens DSM 45392(T), isolated from a wastewater-fed microbial fuel cell.</title>
        <authorList>
            <person name="Ruckert C."/>
            <person name="Albersmeier A."/>
            <person name="Kalinowski J."/>
        </authorList>
    </citation>
    <scope>NUCLEOTIDE SEQUENCE [LARGE SCALE GENOMIC DNA]</scope>
    <source>
        <strain evidence="4">MFC-5</strain>
    </source>
</reference>
<feature type="transmembrane region" description="Helical" evidence="1">
    <location>
        <begin position="165"/>
        <end position="186"/>
    </location>
</feature>
<feature type="domain" description="Terminal beta-(1-&gt;2)-arabinofuranosyltransferase C-terminal" evidence="2">
    <location>
        <begin position="410"/>
        <end position="592"/>
    </location>
</feature>
<keyword evidence="1" id="KW-1133">Transmembrane helix</keyword>
<feature type="transmembrane region" description="Helical" evidence="1">
    <location>
        <begin position="100"/>
        <end position="117"/>
    </location>
</feature>
<gene>
    <name evidence="3" type="ORF">B842_12045</name>
</gene>
<feature type="transmembrane region" description="Helical" evidence="1">
    <location>
        <begin position="291"/>
        <end position="308"/>
    </location>
</feature>
<feature type="transmembrane region" description="Helical" evidence="1">
    <location>
        <begin position="193"/>
        <end position="209"/>
    </location>
</feature>
<feature type="transmembrane region" description="Helical" evidence="1">
    <location>
        <begin position="346"/>
        <end position="362"/>
    </location>
</feature>
<name>A0A0B5DEQ7_9CORY</name>
<dbReference type="KEGG" id="chm:B842_12045"/>
<feature type="transmembrane region" description="Helical" evidence="1">
    <location>
        <begin position="124"/>
        <end position="145"/>
    </location>
</feature>
<dbReference type="STRING" id="1223515.B842_12045"/>
<dbReference type="EMBL" id="CP005286">
    <property type="protein sequence ID" value="AJE34254.1"/>
    <property type="molecule type" value="Genomic_DNA"/>
</dbReference>
<keyword evidence="1" id="KW-0812">Transmembrane</keyword>
<sequence>MLVAVLAFTGGWRRRWMSDDGLIVLRTVRNLLAGNGPVFNAGERVEANTSTLWQYLIYLGARVTDARLEDIAMWLALLFTTAALGIAAWGTTLLYRRRPALLLLPVGGLIYLALPPARDFATSGLEWGLSLLWIAGLWALLVGWAQRTGTGWATWALAFWTGLSWLVRPELALYGGLAGLLLLLAAATWRERALILAVALPVPTGYQIFRMGYYGLLTPHTAVAKSAGDSEWADGWNYVRDLTDPYWLWVALALAVTLGAVTLWRLSTCPSTPADPDTAPRGLARLRSPEAAIALVLLAGFIHVLYVLRVGGDFMHGRMLLLPLFALLLPVAVVPLSDLRVTRPRIDLLAAVGLIGVGWWAASTTITGHPVDWETDYEELGIVDERDFWTYATFREQHDPPRYASDFLTAKAMNHYPEVMERAMAEDTAMMSMILLNEEEFSWITSPRIPRELAAGDPSGLAGQPPTVYHINLGMTSMNAPLEMRVLDTVGLTTPLAARQPRDPDARVGHDKWLPWSWQAADTSIVPEFVPEWYDREETARAREALQTPAVAELLASYREPMSVSRFLANIRFALTDGRSLEISLAPEEVIEEFGPADPGIRVAWEMNISPERPR</sequence>
<organism evidence="3 4">
    <name type="scientific">Corynebacterium humireducens NBRC 106098 = DSM 45392</name>
    <dbReference type="NCBI Taxonomy" id="1223515"/>
    <lineage>
        <taxon>Bacteria</taxon>
        <taxon>Bacillati</taxon>
        <taxon>Actinomycetota</taxon>
        <taxon>Actinomycetes</taxon>
        <taxon>Mycobacteriales</taxon>
        <taxon>Corynebacteriaceae</taxon>
        <taxon>Corynebacterium</taxon>
    </lineage>
</organism>